<keyword evidence="2" id="KW-0472">Membrane</keyword>
<reference evidence="3 4" key="1">
    <citation type="submission" date="2018-06" db="EMBL/GenBank/DDBJ databases">
        <title>Comparative genomics reveals the genomic features of Rhizophagus irregularis, R. cerebriforme, R. diaphanum and Gigaspora rosea, and their symbiotic lifestyle signature.</title>
        <authorList>
            <person name="Morin E."/>
            <person name="San Clemente H."/>
            <person name="Chen E.C.H."/>
            <person name="De La Providencia I."/>
            <person name="Hainaut M."/>
            <person name="Kuo A."/>
            <person name="Kohler A."/>
            <person name="Murat C."/>
            <person name="Tang N."/>
            <person name="Roy S."/>
            <person name="Loubradou J."/>
            <person name="Henrissat B."/>
            <person name="Grigoriev I.V."/>
            <person name="Corradi N."/>
            <person name="Roux C."/>
            <person name="Martin F.M."/>
        </authorList>
    </citation>
    <scope>NUCLEOTIDE SEQUENCE [LARGE SCALE GENOMIC DNA]</scope>
    <source>
        <strain evidence="3 4">DAOM 227022</strain>
    </source>
</reference>
<keyword evidence="2" id="KW-0812">Transmembrane</keyword>
<dbReference type="STRING" id="658196.A0A397S6H8"/>
<evidence type="ECO:0000313" key="3">
    <source>
        <dbReference type="EMBL" id="RIA80359.1"/>
    </source>
</evidence>
<keyword evidence="2" id="KW-1133">Transmembrane helix</keyword>
<feature type="transmembrane region" description="Helical" evidence="2">
    <location>
        <begin position="68"/>
        <end position="86"/>
    </location>
</feature>
<feature type="coiled-coil region" evidence="1">
    <location>
        <begin position="104"/>
        <end position="155"/>
    </location>
</feature>
<dbReference type="PANTHER" id="PTHR37849">
    <property type="entry name" value="YALI0E11605P"/>
    <property type="match status" value="1"/>
</dbReference>
<evidence type="ECO:0000256" key="2">
    <source>
        <dbReference type="SAM" id="Phobius"/>
    </source>
</evidence>
<proteinExistence type="predicted"/>
<dbReference type="OrthoDB" id="5331396at2759"/>
<protein>
    <submittedName>
        <fullName evidence="3">Uncharacterized protein</fullName>
    </submittedName>
</protein>
<dbReference type="PANTHER" id="PTHR37849:SF1">
    <property type="entry name" value="YALI0E11605P"/>
    <property type="match status" value="1"/>
</dbReference>
<dbReference type="AlphaFoldDB" id="A0A397S6H8"/>
<gene>
    <name evidence="3" type="ORF">C1645_792693</name>
</gene>
<evidence type="ECO:0000256" key="1">
    <source>
        <dbReference type="SAM" id="Coils"/>
    </source>
</evidence>
<organism evidence="3 4">
    <name type="scientific">Glomus cerebriforme</name>
    <dbReference type="NCBI Taxonomy" id="658196"/>
    <lineage>
        <taxon>Eukaryota</taxon>
        <taxon>Fungi</taxon>
        <taxon>Fungi incertae sedis</taxon>
        <taxon>Mucoromycota</taxon>
        <taxon>Glomeromycotina</taxon>
        <taxon>Glomeromycetes</taxon>
        <taxon>Glomerales</taxon>
        <taxon>Glomeraceae</taxon>
        <taxon>Glomus</taxon>
    </lineage>
</organism>
<dbReference type="Proteomes" id="UP000265703">
    <property type="component" value="Unassembled WGS sequence"/>
</dbReference>
<sequence length="178" mass="19966">MQAFIRQSYLLNGGSKILLNFRSQLLKRSFTSTNITRAAQEESSSSSTKLGTSVQPTRKPIGGFRGGLIGFLVGLTITGGAGYYYLLEEYNTASNLLLSSVEELQKSTNKVRDYTQKIERIELELKSLQNSAATIDQIKELRSEVRKLYDSLNIEDLELKAYIYGIEQDVQAILKKVQ</sequence>
<name>A0A397S6H8_9GLOM</name>
<keyword evidence="1" id="KW-0175">Coiled coil</keyword>
<comment type="caution">
    <text evidence="3">The sequence shown here is derived from an EMBL/GenBank/DDBJ whole genome shotgun (WGS) entry which is preliminary data.</text>
</comment>
<dbReference type="EMBL" id="QKYT01000986">
    <property type="protein sequence ID" value="RIA80359.1"/>
    <property type="molecule type" value="Genomic_DNA"/>
</dbReference>
<keyword evidence="4" id="KW-1185">Reference proteome</keyword>
<evidence type="ECO:0000313" key="4">
    <source>
        <dbReference type="Proteomes" id="UP000265703"/>
    </source>
</evidence>
<accession>A0A397S6H8</accession>